<dbReference type="Pfam" id="PF00023">
    <property type="entry name" value="Ank"/>
    <property type="match status" value="1"/>
</dbReference>
<organism evidence="3 4">
    <name type="scientific">Mycena chlorophos</name>
    <name type="common">Agaric fungus</name>
    <name type="synonym">Agaricus chlorophos</name>
    <dbReference type="NCBI Taxonomy" id="658473"/>
    <lineage>
        <taxon>Eukaryota</taxon>
        <taxon>Fungi</taxon>
        <taxon>Dikarya</taxon>
        <taxon>Basidiomycota</taxon>
        <taxon>Agaricomycotina</taxon>
        <taxon>Agaricomycetes</taxon>
        <taxon>Agaricomycetidae</taxon>
        <taxon>Agaricales</taxon>
        <taxon>Marasmiineae</taxon>
        <taxon>Mycenaceae</taxon>
        <taxon>Mycena</taxon>
    </lineage>
</organism>
<proteinExistence type="predicted"/>
<name>A0ABQ0LYX8_MYCCL</name>
<accession>A0ABQ0LYX8</accession>
<sequence length="970" mass="106659">MSLLLDLPPELHLQIAETALVDVVSRDNPPSVFLDTLQSSFIPVQDLPEQVPDLWSMSALARTCKYFHRTLNNSLYTVCAGNAYLSRVVMLFAVDNQLEGLFDRLVALGVPADAFYIQPEWLQPSEIKPHSSELVTLLYVAASKPTGHFVAKVLAAIPTASARSSLAYHQTYNNDYQTPIMLAICSGEFQSVQLLSGMAPPPDHEFASDADARRDYLSRALIATCAAGFRMLVALELLIDEGADMNFDNGEALSLSCLNDDEEMVQMLLQAGAAPVYPSITPTSPGIIHALADAGADLNEVTSDNWDLSALQRAVDERADVDIVRALLECGADIHVRNARGKTILHFACLGPVFHPPRTLAELPDYATVELLLDSGAARYITEPDLEHGGITPMAIAKRAGYTDILGLFMLFAEDEKVAQELHEYLEDRWAGRKTRRRRALLQYALSPPFCIDVPLRTKNLEALLFVLGNERALAHLTLTSSLLVEQKPPRARKPNLYDVLHFSSDPQRPIVLELRVDIASMFANIVFNFFDDRGRQPRWICCSCSSHNGESDPAARLRIPVTRIAESVAILGRVSIDIEARRQCYSSRILCSRTRLQLYVPTLPPLRPHKLYDLFGARRHTKFGPAPCLLTSTTLPALPSNFLLARRVIHLQCVEFLRLHLIISTSPPHLIPLLPHERLPTILPPLPLPTHLDLRRNPKAHNLPRSLPTSIHFVHKVPNGSCLIKSGSDLNVCALDGSLIETFENVFSASDTLASRCTSVNRGQDLGTTRAYAQLITSTTDFVQSFKFNASFVVPPESATFESQIIFLAANVELSDGSLMRAALQYDASNHQGGPFWTYTLQWEFIDGPNTILFQNPLPGNLTLQPGQRLIGFSNVGEAREGLGSSLHVGANLDSPPASVVSITLEQEAFQDSDYPAGSVVFKAINVNLTSGPPRMSWVAAPSMDIGVEVNVDGSQDAKIEIVFPDASN</sequence>
<evidence type="ECO:0000313" key="3">
    <source>
        <dbReference type="EMBL" id="GAT55777.1"/>
    </source>
</evidence>
<keyword evidence="2" id="KW-0040">ANK repeat</keyword>
<protein>
    <recommendedName>
        <fullName evidence="5">Ankyrin repeat protein</fullName>
    </recommendedName>
</protein>
<dbReference type="Proteomes" id="UP000815677">
    <property type="component" value="Unassembled WGS sequence"/>
</dbReference>
<gene>
    <name evidence="3" type="ORF">MCHLO_12506</name>
</gene>
<reference evidence="3" key="1">
    <citation type="submission" date="2014-09" db="EMBL/GenBank/DDBJ databases">
        <title>Genome sequence of the luminous mushroom Mycena chlorophos for searching fungal bioluminescence genes.</title>
        <authorList>
            <person name="Tanaka Y."/>
            <person name="Kasuga D."/>
            <person name="Oba Y."/>
            <person name="Hase S."/>
            <person name="Sato K."/>
            <person name="Oba Y."/>
            <person name="Sakakibara Y."/>
        </authorList>
    </citation>
    <scope>NUCLEOTIDE SEQUENCE</scope>
</reference>
<keyword evidence="4" id="KW-1185">Reference proteome</keyword>
<dbReference type="InterPro" id="IPR002110">
    <property type="entry name" value="Ankyrin_rpt"/>
</dbReference>
<dbReference type="InterPro" id="IPR036770">
    <property type="entry name" value="Ankyrin_rpt-contain_sf"/>
</dbReference>
<evidence type="ECO:0000256" key="1">
    <source>
        <dbReference type="ARBA" id="ARBA00022737"/>
    </source>
</evidence>
<dbReference type="EMBL" id="DF849135">
    <property type="protein sequence ID" value="GAT55777.1"/>
    <property type="molecule type" value="Genomic_DNA"/>
</dbReference>
<dbReference type="Gene3D" id="1.25.40.20">
    <property type="entry name" value="Ankyrin repeat-containing domain"/>
    <property type="match status" value="2"/>
</dbReference>
<evidence type="ECO:0008006" key="5">
    <source>
        <dbReference type="Google" id="ProtNLM"/>
    </source>
</evidence>
<evidence type="ECO:0000256" key="2">
    <source>
        <dbReference type="ARBA" id="ARBA00023043"/>
    </source>
</evidence>
<evidence type="ECO:0000313" key="4">
    <source>
        <dbReference type="Proteomes" id="UP000815677"/>
    </source>
</evidence>
<keyword evidence="1" id="KW-0677">Repeat</keyword>
<dbReference type="PANTHER" id="PTHR24126:SF14">
    <property type="entry name" value="ANK_REP_REGION DOMAIN-CONTAINING PROTEIN"/>
    <property type="match status" value="1"/>
</dbReference>
<dbReference type="PANTHER" id="PTHR24126">
    <property type="entry name" value="ANKYRIN REPEAT, PH AND SEC7 DOMAIN CONTAINING PROTEIN SECG-RELATED"/>
    <property type="match status" value="1"/>
</dbReference>
<dbReference type="SUPFAM" id="SSF48403">
    <property type="entry name" value="Ankyrin repeat"/>
    <property type="match status" value="1"/>
</dbReference>
<dbReference type="SMART" id="SM00248">
    <property type="entry name" value="ANK"/>
    <property type="match status" value="5"/>
</dbReference>